<dbReference type="PANTHER" id="PTHR39157:SF1">
    <property type="entry name" value="DOXX FAMILY PROTEIN"/>
    <property type="match status" value="1"/>
</dbReference>
<evidence type="ECO:0000256" key="3">
    <source>
        <dbReference type="ARBA" id="ARBA00022989"/>
    </source>
</evidence>
<comment type="subcellular location">
    <subcellularLocation>
        <location evidence="1">Membrane</location>
        <topology evidence="1">Multi-pass membrane protein</topology>
    </subcellularLocation>
</comment>
<gene>
    <name evidence="6" type="ORF">RSA11_07900</name>
</gene>
<feature type="transmembrane region" description="Helical" evidence="5">
    <location>
        <begin position="112"/>
        <end position="138"/>
    </location>
</feature>
<sequence>MKVKALHIIGLGLLTIIRLWLGIHWFIAGIGKYINGFDAKPFLEGALAKSTGEDALVSSWYATWIEQLALPNVGLINALIPFAELVVGILLILSLLTVPALVVGSIMNLNYLLAGTIALNPVFLAASIALLAAGRFAYHIGIDHWIIRWYRSSQQPHPLDRIPV</sequence>
<evidence type="ECO:0000256" key="2">
    <source>
        <dbReference type="ARBA" id="ARBA00022692"/>
    </source>
</evidence>
<reference evidence="6 7" key="1">
    <citation type="journal article" date="2016" name="Front. Microbiol.">
        <title>Genomic Resource of Rice Seed Associated Bacteria.</title>
        <authorList>
            <person name="Midha S."/>
            <person name="Bansal K."/>
            <person name="Sharma S."/>
            <person name="Kumar N."/>
            <person name="Patil P.P."/>
            <person name="Chaudhry V."/>
            <person name="Patil P.B."/>
        </authorList>
    </citation>
    <scope>NUCLEOTIDE SEQUENCE [LARGE SCALE GENOMIC DNA]</scope>
    <source>
        <strain evidence="6 7">RSA11</strain>
    </source>
</reference>
<protein>
    <recommendedName>
        <fullName evidence="8">Crp/Fnr family transcriptional regulator</fullName>
    </recommendedName>
</protein>
<proteinExistence type="predicted"/>
<comment type="caution">
    <text evidence="6">The sequence shown here is derived from an EMBL/GenBank/DDBJ whole genome shotgun (WGS) entry which is preliminary data.</text>
</comment>
<evidence type="ECO:0000313" key="7">
    <source>
        <dbReference type="Proteomes" id="UP000072605"/>
    </source>
</evidence>
<evidence type="ECO:0008006" key="8">
    <source>
        <dbReference type="Google" id="ProtNLM"/>
    </source>
</evidence>
<dbReference type="AlphaFoldDB" id="A0AAW3MD15"/>
<name>A0AAW3MD15_9BACL</name>
<keyword evidence="2 5" id="KW-0812">Transmembrane</keyword>
<dbReference type="InterPro" id="IPR032808">
    <property type="entry name" value="DoxX"/>
</dbReference>
<feature type="transmembrane region" description="Helical" evidence="5">
    <location>
        <begin position="6"/>
        <end position="27"/>
    </location>
</feature>
<dbReference type="EMBL" id="LDQV01000019">
    <property type="protein sequence ID" value="KTR26958.1"/>
    <property type="molecule type" value="Genomic_DNA"/>
</dbReference>
<evidence type="ECO:0000313" key="6">
    <source>
        <dbReference type="EMBL" id="KTR26958.1"/>
    </source>
</evidence>
<evidence type="ECO:0000256" key="4">
    <source>
        <dbReference type="ARBA" id="ARBA00023136"/>
    </source>
</evidence>
<evidence type="ECO:0000256" key="1">
    <source>
        <dbReference type="ARBA" id="ARBA00004141"/>
    </source>
</evidence>
<keyword evidence="3 5" id="KW-1133">Transmembrane helix</keyword>
<dbReference type="Pfam" id="PF07681">
    <property type="entry name" value="DoxX"/>
    <property type="match status" value="1"/>
</dbReference>
<evidence type="ECO:0000256" key="5">
    <source>
        <dbReference type="SAM" id="Phobius"/>
    </source>
</evidence>
<feature type="transmembrane region" description="Helical" evidence="5">
    <location>
        <begin position="85"/>
        <end position="106"/>
    </location>
</feature>
<organism evidence="6 7">
    <name type="scientific">Exiguobacterium indicum</name>
    <dbReference type="NCBI Taxonomy" id="296995"/>
    <lineage>
        <taxon>Bacteria</taxon>
        <taxon>Bacillati</taxon>
        <taxon>Bacillota</taxon>
        <taxon>Bacilli</taxon>
        <taxon>Bacillales</taxon>
        <taxon>Bacillales Family XII. Incertae Sedis</taxon>
        <taxon>Exiguobacterium</taxon>
    </lineage>
</organism>
<dbReference type="PANTHER" id="PTHR39157">
    <property type="entry name" value="INTEGRAL MEMBRANE PROTEIN-RELATED"/>
    <property type="match status" value="1"/>
</dbReference>
<accession>A0AAW3MD15</accession>
<keyword evidence="4 5" id="KW-0472">Membrane</keyword>
<dbReference type="GO" id="GO:0016020">
    <property type="term" value="C:membrane"/>
    <property type="evidence" value="ECO:0007669"/>
    <property type="project" value="UniProtKB-SubCell"/>
</dbReference>
<dbReference type="Proteomes" id="UP000072605">
    <property type="component" value="Unassembled WGS sequence"/>
</dbReference>